<accession>F0Y724</accession>
<dbReference type="RefSeq" id="XP_009036034.1">
    <property type="nucleotide sequence ID" value="XM_009037786.1"/>
</dbReference>
<feature type="compositionally biased region" description="Acidic residues" evidence="1">
    <location>
        <begin position="122"/>
        <end position="131"/>
    </location>
</feature>
<dbReference type="AlphaFoldDB" id="F0Y724"/>
<evidence type="ECO:0008006" key="5">
    <source>
        <dbReference type="Google" id="ProtNLM"/>
    </source>
</evidence>
<dbReference type="Proteomes" id="UP000002729">
    <property type="component" value="Unassembled WGS sequence"/>
</dbReference>
<evidence type="ECO:0000256" key="1">
    <source>
        <dbReference type="SAM" id="MobiDB-lite"/>
    </source>
</evidence>
<reference evidence="3 4" key="1">
    <citation type="journal article" date="2011" name="Proc. Natl. Acad. Sci. U.S.A.">
        <title>Niche of harmful alga Aureococcus anophagefferens revealed through ecogenomics.</title>
        <authorList>
            <person name="Gobler C.J."/>
            <person name="Berry D.L."/>
            <person name="Dyhrman S.T."/>
            <person name="Wilhelm S.W."/>
            <person name="Salamov A."/>
            <person name="Lobanov A.V."/>
            <person name="Zhang Y."/>
            <person name="Collier J.L."/>
            <person name="Wurch L.L."/>
            <person name="Kustka A.B."/>
            <person name="Dill B.D."/>
            <person name="Shah M."/>
            <person name="VerBerkmoes N.C."/>
            <person name="Kuo A."/>
            <person name="Terry A."/>
            <person name="Pangilinan J."/>
            <person name="Lindquist E.A."/>
            <person name="Lucas S."/>
            <person name="Paulsen I.T."/>
            <person name="Hattenrath-Lehmann T.K."/>
            <person name="Talmage S.C."/>
            <person name="Walker E.A."/>
            <person name="Koch F."/>
            <person name="Burson A.M."/>
            <person name="Marcoval M.A."/>
            <person name="Tang Y.Z."/>
            <person name="Lecleir G.R."/>
            <person name="Coyne K.J."/>
            <person name="Berg G.M."/>
            <person name="Bertrand E.M."/>
            <person name="Saito M.A."/>
            <person name="Gladyshev V.N."/>
            <person name="Grigoriev I.V."/>
        </authorList>
    </citation>
    <scope>NUCLEOTIDE SEQUENCE [LARGE SCALE GENOMIC DNA]</scope>
    <source>
        <strain evidence="4">CCMP 1984</strain>
    </source>
</reference>
<feature type="chain" id="PRO_5003264431" description="RxLR effector protein" evidence="2">
    <location>
        <begin position="22"/>
        <end position="131"/>
    </location>
</feature>
<evidence type="ECO:0000313" key="4">
    <source>
        <dbReference type="Proteomes" id="UP000002729"/>
    </source>
</evidence>
<sequence length="131" mass="14475">MAKLLLLACATDALLSSPRLAARPRTSLEHHKKRSAVEDLKIYRKMKSWETNEEVVDTAAADEFARELAAYVPSVTTYGETRNGNAVSLESCGGIEGRENSEGRRRKASREDTTRAEAYEHGDEEGTTTKS</sequence>
<evidence type="ECO:0000256" key="2">
    <source>
        <dbReference type="SAM" id="SignalP"/>
    </source>
</evidence>
<protein>
    <recommendedName>
        <fullName evidence="5">RxLR effector protein</fullName>
    </recommendedName>
</protein>
<keyword evidence="4" id="KW-1185">Reference proteome</keyword>
<feature type="compositionally biased region" description="Polar residues" evidence="1">
    <location>
        <begin position="79"/>
        <end position="88"/>
    </location>
</feature>
<feature type="region of interest" description="Disordered" evidence="1">
    <location>
        <begin position="79"/>
        <end position="131"/>
    </location>
</feature>
<name>F0Y724_AURAN</name>
<feature type="signal peptide" evidence="2">
    <location>
        <begin position="1"/>
        <end position="21"/>
    </location>
</feature>
<gene>
    <name evidence="3" type="ORF">AURANDRAFT_63397</name>
</gene>
<dbReference type="InParanoid" id="F0Y724"/>
<dbReference type="KEGG" id="aaf:AURANDRAFT_63397"/>
<dbReference type="GeneID" id="20224312"/>
<evidence type="ECO:0000313" key="3">
    <source>
        <dbReference type="EMBL" id="EGB08898.1"/>
    </source>
</evidence>
<proteinExistence type="predicted"/>
<keyword evidence="2" id="KW-0732">Signal</keyword>
<dbReference type="EMBL" id="GL833126">
    <property type="protein sequence ID" value="EGB08898.1"/>
    <property type="molecule type" value="Genomic_DNA"/>
</dbReference>
<feature type="compositionally biased region" description="Basic and acidic residues" evidence="1">
    <location>
        <begin position="96"/>
        <end position="121"/>
    </location>
</feature>
<organism evidence="4">
    <name type="scientific">Aureococcus anophagefferens</name>
    <name type="common">Harmful bloom alga</name>
    <dbReference type="NCBI Taxonomy" id="44056"/>
    <lineage>
        <taxon>Eukaryota</taxon>
        <taxon>Sar</taxon>
        <taxon>Stramenopiles</taxon>
        <taxon>Ochrophyta</taxon>
        <taxon>Pelagophyceae</taxon>
        <taxon>Pelagomonadales</taxon>
        <taxon>Pelagomonadaceae</taxon>
        <taxon>Aureococcus</taxon>
    </lineage>
</organism>